<gene>
    <name evidence="3" type="ORF">ZHD862_LOCUS19953</name>
</gene>
<organism evidence="3 4">
    <name type="scientific">Rotaria sordida</name>
    <dbReference type="NCBI Taxonomy" id="392033"/>
    <lineage>
        <taxon>Eukaryota</taxon>
        <taxon>Metazoa</taxon>
        <taxon>Spiralia</taxon>
        <taxon>Gnathifera</taxon>
        <taxon>Rotifera</taxon>
        <taxon>Eurotatoria</taxon>
        <taxon>Bdelloidea</taxon>
        <taxon>Philodinida</taxon>
        <taxon>Philodinidae</taxon>
        <taxon>Rotaria</taxon>
    </lineage>
</organism>
<dbReference type="Proteomes" id="UP000663864">
    <property type="component" value="Unassembled WGS sequence"/>
</dbReference>
<dbReference type="PANTHER" id="PTHR33939:SF1">
    <property type="entry name" value="DUF4371 DOMAIN-CONTAINING PROTEIN"/>
    <property type="match status" value="1"/>
</dbReference>
<name>A0A814SDY7_9BILA</name>
<evidence type="ECO:0000313" key="4">
    <source>
        <dbReference type="Proteomes" id="UP000663864"/>
    </source>
</evidence>
<dbReference type="PANTHER" id="PTHR33939">
    <property type="entry name" value="PROTEIN CBG22215"/>
    <property type="match status" value="1"/>
</dbReference>
<feature type="region of interest" description="Disordered" evidence="2">
    <location>
        <begin position="95"/>
        <end position="131"/>
    </location>
</feature>
<protein>
    <recommendedName>
        <fullName evidence="5">Tc1-like transposase DDE domain-containing protein</fullName>
    </recommendedName>
</protein>
<evidence type="ECO:0000256" key="1">
    <source>
        <dbReference type="SAM" id="Coils"/>
    </source>
</evidence>
<proteinExistence type="predicted"/>
<accession>A0A814SDY7</accession>
<feature type="compositionally biased region" description="Polar residues" evidence="2">
    <location>
        <begin position="99"/>
        <end position="116"/>
    </location>
</feature>
<dbReference type="InterPro" id="IPR036397">
    <property type="entry name" value="RNaseH_sf"/>
</dbReference>
<reference evidence="3" key="1">
    <citation type="submission" date="2021-02" db="EMBL/GenBank/DDBJ databases">
        <authorList>
            <person name="Nowell W R."/>
        </authorList>
    </citation>
    <scope>NUCLEOTIDE SEQUENCE</scope>
</reference>
<comment type="caution">
    <text evidence="3">The sequence shown here is derived from an EMBL/GenBank/DDBJ whole genome shotgun (WGS) entry which is preliminary data.</text>
</comment>
<dbReference type="GO" id="GO:0003676">
    <property type="term" value="F:nucleic acid binding"/>
    <property type="evidence" value="ECO:0007669"/>
    <property type="project" value="InterPro"/>
</dbReference>
<sequence>MPRGQHYSEETKELMFNVIKLIEGEKNGATIPLYNVNDRIMATLQISHGSLVNLKNELKQLEEEQQKFLNSSYLSNNSNNDHLYLRKNIKNERLRRRSSSPYTIPTIDQSRSTNTPRPVAKSPAKRSRGNAPSITIIIDNASWHREGTDDTKPSRRSWRKQMIANWLDDHHILYDNDISKAELLELAYENLPRKKYKVDEEAKMYRINILRLPMGHCTLNPIELAWANMKTYKRDRNTKFTLTEVTKLAQEWINNLDAREAISYVNHVKQYEKAFKKADIYVEEIEEELNDDYDEDNYSAYSADTDDE</sequence>
<evidence type="ECO:0000256" key="2">
    <source>
        <dbReference type="SAM" id="MobiDB-lite"/>
    </source>
</evidence>
<evidence type="ECO:0000313" key="3">
    <source>
        <dbReference type="EMBL" id="CAF1146958.1"/>
    </source>
</evidence>
<dbReference type="AlphaFoldDB" id="A0A814SDY7"/>
<dbReference type="Gene3D" id="3.30.420.10">
    <property type="entry name" value="Ribonuclease H-like superfamily/Ribonuclease H"/>
    <property type="match status" value="1"/>
</dbReference>
<keyword evidence="1" id="KW-0175">Coiled coil</keyword>
<feature type="coiled-coil region" evidence="1">
    <location>
        <begin position="44"/>
        <end position="71"/>
    </location>
</feature>
<evidence type="ECO:0008006" key="5">
    <source>
        <dbReference type="Google" id="ProtNLM"/>
    </source>
</evidence>
<dbReference type="EMBL" id="CAJNOT010001111">
    <property type="protein sequence ID" value="CAF1146958.1"/>
    <property type="molecule type" value="Genomic_DNA"/>
</dbReference>